<dbReference type="Gene3D" id="1.20.1270.60">
    <property type="entry name" value="Arfaptin homology (AH) domain/BAR domain"/>
    <property type="match status" value="1"/>
</dbReference>
<dbReference type="InterPro" id="IPR051482">
    <property type="entry name" value="Cholesterol_transport"/>
</dbReference>
<dbReference type="GO" id="GO:0140268">
    <property type="term" value="C:endoplasmic reticulum-plasma membrane contact site"/>
    <property type="evidence" value="ECO:0007669"/>
    <property type="project" value="TreeGrafter"/>
</dbReference>
<dbReference type="Pfam" id="PF16016">
    <property type="entry name" value="VASt"/>
    <property type="match status" value="1"/>
</dbReference>
<evidence type="ECO:0000313" key="6">
    <source>
        <dbReference type="EMBL" id="RHY42517.1"/>
    </source>
</evidence>
<keyword evidence="4" id="KW-0812">Transmembrane</keyword>
<feature type="domain" description="VASt" evidence="5">
    <location>
        <begin position="773"/>
        <end position="958"/>
    </location>
</feature>
<dbReference type="GO" id="GO:0005886">
    <property type="term" value="C:plasma membrane"/>
    <property type="evidence" value="ECO:0007669"/>
    <property type="project" value="TreeGrafter"/>
</dbReference>
<reference evidence="6 7" key="1">
    <citation type="submission" date="2018-08" db="EMBL/GenBank/DDBJ databases">
        <title>Aphanomyces genome sequencing and annotation.</title>
        <authorList>
            <person name="Minardi D."/>
            <person name="Oidtmann B."/>
            <person name="Van Der Giezen M."/>
            <person name="Studholme D.J."/>
        </authorList>
    </citation>
    <scope>NUCLEOTIDE SEQUENCE [LARGE SCALE GENOMIC DNA]</scope>
    <source>
        <strain evidence="6 7">SA</strain>
    </source>
</reference>
<dbReference type="AlphaFoldDB" id="A0A397CGS1"/>
<feature type="region of interest" description="Disordered" evidence="3">
    <location>
        <begin position="398"/>
        <end position="453"/>
    </location>
</feature>
<dbReference type="VEuPathDB" id="FungiDB:H257_17009"/>
<feature type="compositionally biased region" description="Polar residues" evidence="3">
    <location>
        <begin position="312"/>
        <end position="322"/>
    </location>
</feature>
<evidence type="ECO:0000256" key="2">
    <source>
        <dbReference type="ARBA" id="ARBA00023136"/>
    </source>
</evidence>
<name>A0A397CGS1_APHAT</name>
<comment type="subcellular location">
    <subcellularLocation>
        <location evidence="1">Membrane</location>
    </subcellularLocation>
</comment>
<feature type="region of interest" description="Disordered" evidence="3">
    <location>
        <begin position="312"/>
        <end position="353"/>
    </location>
</feature>
<evidence type="ECO:0000256" key="1">
    <source>
        <dbReference type="ARBA" id="ARBA00004370"/>
    </source>
</evidence>
<keyword evidence="2 4" id="KW-0472">Membrane</keyword>
<dbReference type="EMBL" id="QUTC01008894">
    <property type="protein sequence ID" value="RHY42517.1"/>
    <property type="molecule type" value="Genomic_DNA"/>
</dbReference>
<evidence type="ECO:0000313" key="7">
    <source>
        <dbReference type="Proteomes" id="UP000265716"/>
    </source>
</evidence>
<proteinExistence type="predicted"/>
<feature type="region of interest" description="Disordered" evidence="3">
    <location>
        <begin position="723"/>
        <end position="750"/>
    </location>
</feature>
<accession>A0A397CGS1</accession>
<dbReference type="PANTHER" id="PTHR23319">
    <property type="entry name" value="GRAM DOMAIN CONTAINING 1B, ISOFORM E"/>
    <property type="match status" value="1"/>
</dbReference>
<dbReference type="GO" id="GO:0005789">
    <property type="term" value="C:endoplasmic reticulum membrane"/>
    <property type="evidence" value="ECO:0007669"/>
    <property type="project" value="TreeGrafter"/>
</dbReference>
<evidence type="ECO:0000259" key="5">
    <source>
        <dbReference type="PROSITE" id="PS51778"/>
    </source>
</evidence>
<feature type="compositionally biased region" description="Low complexity" evidence="3">
    <location>
        <begin position="405"/>
        <end position="424"/>
    </location>
</feature>
<feature type="compositionally biased region" description="Pro residues" evidence="3">
    <location>
        <begin position="328"/>
        <end position="348"/>
    </location>
</feature>
<dbReference type="GO" id="GO:0032934">
    <property type="term" value="F:sterol binding"/>
    <property type="evidence" value="ECO:0007669"/>
    <property type="project" value="TreeGrafter"/>
</dbReference>
<gene>
    <name evidence="6" type="ORF">DYB38_000656</name>
</gene>
<feature type="compositionally biased region" description="Low complexity" evidence="3">
    <location>
        <begin position="723"/>
        <end position="734"/>
    </location>
</feature>
<dbReference type="PROSITE" id="PS51778">
    <property type="entry name" value="VAST"/>
    <property type="match status" value="1"/>
</dbReference>
<protein>
    <recommendedName>
        <fullName evidence="5">VASt domain-containing protein</fullName>
    </recommendedName>
</protein>
<dbReference type="GO" id="GO:0120015">
    <property type="term" value="F:sterol transfer activity"/>
    <property type="evidence" value="ECO:0007669"/>
    <property type="project" value="TreeGrafter"/>
</dbReference>
<dbReference type="SUPFAM" id="SSF103657">
    <property type="entry name" value="BAR/IMD domain-like"/>
    <property type="match status" value="1"/>
</dbReference>
<keyword evidence="4" id="KW-1133">Transmembrane helix</keyword>
<evidence type="ECO:0000256" key="4">
    <source>
        <dbReference type="SAM" id="Phobius"/>
    </source>
</evidence>
<dbReference type="GO" id="GO:0032366">
    <property type="term" value="P:intracellular sterol transport"/>
    <property type="evidence" value="ECO:0007669"/>
    <property type="project" value="TreeGrafter"/>
</dbReference>
<dbReference type="Proteomes" id="UP000265716">
    <property type="component" value="Unassembled WGS sequence"/>
</dbReference>
<dbReference type="PANTHER" id="PTHR23319:SF4">
    <property type="entry name" value="GRAM DOMAIN CONTAINING 1B, ISOFORM E"/>
    <property type="match status" value="1"/>
</dbReference>
<evidence type="ECO:0000256" key="3">
    <source>
        <dbReference type="SAM" id="MobiDB-lite"/>
    </source>
</evidence>
<organism evidence="6 7">
    <name type="scientific">Aphanomyces astaci</name>
    <name type="common">Crayfish plague agent</name>
    <dbReference type="NCBI Taxonomy" id="112090"/>
    <lineage>
        <taxon>Eukaryota</taxon>
        <taxon>Sar</taxon>
        <taxon>Stramenopiles</taxon>
        <taxon>Oomycota</taxon>
        <taxon>Saprolegniomycetes</taxon>
        <taxon>Saprolegniales</taxon>
        <taxon>Verrucalvaceae</taxon>
        <taxon>Aphanomyces</taxon>
    </lineage>
</organism>
<feature type="region of interest" description="Disordered" evidence="3">
    <location>
        <begin position="274"/>
        <end position="299"/>
    </location>
</feature>
<dbReference type="InterPro" id="IPR031968">
    <property type="entry name" value="VASt"/>
</dbReference>
<dbReference type="InterPro" id="IPR027267">
    <property type="entry name" value="AH/BAR_dom_sf"/>
</dbReference>
<feature type="transmembrane region" description="Helical" evidence="4">
    <location>
        <begin position="28"/>
        <end position="46"/>
    </location>
</feature>
<comment type="caution">
    <text evidence="6">The sequence shown here is derived from an EMBL/GenBank/DDBJ whole genome shotgun (WGS) entry which is preliminary data.</text>
</comment>
<sequence length="958" mass="106495">MNRVGPFDSASSPTPDPSFLDRHTGSSAYFGFVYLVATIGLSMWYLTILEPYMGNDLFWPQFNSTGTQTFVIDAFHLETNYVDSTTADHQPTPFSILDMAIQRDYSGSDTVVALKATYPRRMISEQLTSIESAIQGIHTATSVASVLKLNTAYCWLDFDRLWPVAHTQVVSVHLDGDAAHGIHVGGVTANTSMCWVLTESIRAYIEKYTAADLPGISGLYDMTSGQGTLLKMVVSWWLMQRVVVDLASTVVDVPNNQVDEDTCPLLRYGAVRLPDTGRRHRPPIPDESSTSSPQEQKSDPFRLFVKTIQSSLGKATQRSNSFPRFKLLPPPPSPSQPPPLDNVPPPPSRRIQSLPTTHSLVDCVTQIRSASVAELSLACNVSTAVARQVVAIANTCIPQVPTTPPSTRTTTSSSSTTTATSSPPDQIDPTTKDAGPSFSSFPPPFNNPEDVHDIEEDSPAFRRILQDMDSISATAHGRVQTIVSAAAAVIQASQVFTAAFRHFQQAMDDTLHWWTNQNESDDDCASSTPRQSFLLRQFWQHMEEDVLSSHVAITDALNVHVITSWNQFAHLFLGDEYARRRHKLNMRFTQYHSLALAYAMTPLANDVMLNMEAEGQDRVLGAAHDAFESARHDDDLLMLEPEVVVAHLSSATVIRCQTAASHQPSPVHRQLRYGFQITNNNNERSIASTWQADTRQSLDKWIQALTFNHDQSNLGSTVTTTTHTLPLPTSSITPSCPPSSPTPQRKAVSTRHRYRRYDESILVFHPPETSADSFHEIVRHTFPCSVQSYLQRFVQDPSFSKSFLAHERATAISFTSWQLVEPHQHQLQQQEQDETSCYTRRRSCVLPVESALTNGTSRIDGTDMYQVVSDPPSCLRLLSSDVSVDVPYGSYFTVQSCTTVTRTNDDNDDQCQVVVTVGVYFIKHTMFRRMIEQACVTEATRSFERLAQHMLAALQAGN</sequence>